<gene>
    <name evidence="6" type="ORF">KAR29_11175</name>
</gene>
<protein>
    <submittedName>
        <fullName evidence="6">Bifunctional 2-keto-4-hydroxyglutarate aldolase/2-keto-3-deoxy-6-phosphogluconate aldolase</fullName>
        <ecNumber evidence="6">4.1.2.14</ecNumber>
        <ecNumber evidence="6">4.1.3.16</ecNumber>
    </submittedName>
</protein>
<dbReference type="NCBIfam" id="TIGR01182">
    <property type="entry name" value="eda"/>
    <property type="match status" value="1"/>
</dbReference>
<dbReference type="Pfam" id="PF01081">
    <property type="entry name" value="Aldolase"/>
    <property type="match status" value="1"/>
</dbReference>
<accession>A0A9Q7AEL5</accession>
<keyword evidence="4 6" id="KW-0456">Lyase</keyword>
<dbReference type="SUPFAM" id="SSF51569">
    <property type="entry name" value="Aldolase"/>
    <property type="match status" value="1"/>
</dbReference>
<dbReference type="GO" id="GO:0008675">
    <property type="term" value="F:2-dehydro-3-deoxy-phosphogluconate aldolase activity"/>
    <property type="evidence" value="ECO:0007669"/>
    <property type="project" value="UniProtKB-EC"/>
</dbReference>
<sequence>MLPIAKYEILGAIHEKGVVAVIRASDKEKGLAVANAVYEGGIPAVEVAMTVPGALDLMGYLAEKHRGSSLILGAGTVLDAPTARACILAGARYIISPSLSEEVAFCCNRYGVPYMPGVGSVTELARAMELGVDVVKVFPGECMGPQFVKAVLGPLPQAHMMPTGGVSEANLEAWFKAGAFAVGMGGSLTGAGRGEGDLEAIGAMASRVVAEIARVRKGR</sequence>
<evidence type="ECO:0000256" key="3">
    <source>
        <dbReference type="ARBA" id="ARBA00011233"/>
    </source>
</evidence>
<keyword evidence="5" id="KW-0119">Carbohydrate metabolism</keyword>
<dbReference type="EC" id="4.1.3.16" evidence="6"/>
<dbReference type="InterPro" id="IPR013785">
    <property type="entry name" value="Aldolase_TIM"/>
</dbReference>
<dbReference type="Gene3D" id="3.20.20.70">
    <property type="entry name" value="Aldolase class I"/>
    <property type="match status" value="1"/>
</dbReference>
<evidence type="ECO:0000313" key="6">
    <source>
        <dbReference type="EMBL" id="QTX31879.1"/>
    </source>
</evidence>
<dbReference type="Proteomes" id="UP000671879">
    <property type="component" value="Chromosome"/>
</dbReference>
<dbReference type="CDD" id="cd00452">
    <property type="entry name" value="KDPG_aldolase"/>
    <property type="match status" value="1"/>
</dbReference>
<evidence type="ECO:0000313" key="7">
    <source>
        <dbReference type="Proteomes" id="UP000671879"/>
    </source>
</evidence>
<keyword evidence="7" id="KW-1185">Reference proteome</keyword>
<dbReference type="EMBL" id="CP072943">
    <property type="protein sequence ID" value="QTX31879.1"/>
    <property type="molecule type" value="Genomic_DNA"/>
</dbReference>
<name>A0A9Q7AEL5_9BACT</name>
<evidence type="ECO:0000256" key="4">
    <source>
        <dbReference type="ARBA" id="ARBA00023239"/>
    </source>
</evidence>
<reference evidence="7" key="1">
    <citation type="submission" date="2021-04" db="EMBL/GenBank/DDBJ databases">
        <title>A novel Synergistetes isolate from a pyrite-forming mixed culture.</title>
        <authorList>
            <person name="Bunk B."/>
            <person name="Sproer C."/>
            <person name="Spring S."/>
            <person name="Pester M."/>
        </authorList>
    </citation>
    <scope>NUCLEOTIDE SEQUENCE [LARGE SCALE GENOMIC DNA]</scope>
    <source>
        <strain evidence="7">J.5.4.2-T.3.5.2</strain>
    </source>
</reference>
<comment type="similarity">
    <text evidence="2">Belongs to the KHG/KDPG aldolase family.</text>
</comment>
<comment type="pathway">
    <text evidence="1">Carbohydrate acid metabolism.</text>
</comment>
<dbReference type="PANTHER" id="PTHR30246">
    <property type="entry name" value="2-KETO-3-DEOXY-6-PHOSPHOGLUCONATE ALDOLASE"/>
    <property type="match status" value="1"/>
</dbReference>
<dbReference type="PANTHER" id="PTHR30246:SF1">
    <property type="entry name" value="2-DEHYDRO-3-DEOXY-6-PHOSPHOGALACTONATE ALDOLASE-RELATED"/>
    <property type="match status" value="1"/>
</dbReference>
<dbReference type="RefSeq" id="WP_274373072.1">
    <property type="nucleotide sequence ID" value="NZ_CP072943.1"/>
</dbReference>
<evidence type="ECO:0000256" key="5">
    <source>
        <dbReference type="ARBA" id="ARBA00023277"/>
    </source>
</evidence>
<dbReference type="KEGG" id="aram:KAR29_11175"/>
<comment type="subunit">
    <text evidence="3">Homotrimer.</text>
</comment>
<organism evidence="6 7">
    <name type="scientific">Aminithiophilus ramosus</name>
    <dbReference type="NCBI Taxonomy" id="3029084"/>
    <lineage>
        <taxon>Bacteria</taxon>
        <taxon>Thermotogati</taxon>
        <taxon>Synergistota</taxon>
        <taxon>Synergistia</taxon>
        <taxon>Synergistales</taxon>
        <taxon>Aminithiophilaceae</taxon>
        <taxon>Aminithiophilus</taxon>
    </lineage>
</organism>
<evidence type="ECO:0000256" key="1">
    <source>
        <dbReference type="ARBA" id="ARBA00004761"/>
    </source>
</evidence>
<dbReference type="EC" id="4.1.2.14" evidence="6"/>
<evidence type="ECO:0000256" key="2">
    <source>
        <dbReference type="ARBA" id="ARBA00006906"/>
    </source>
</evidence>
<proteinExistence type="inferred from homology"/>
<dbReference type="GO" id="GO:0008700">
    <property type="term" value="F:(R,S)-4-hydroxy-2-oxoglutarate aldolase activity"/>
    <property type="evidence" value="ECO:0007669"/>
    <property type="project" value="UniProtKB-EC"/>
</dbReference>
<dbReference type="InterPro" id="IPR000887">
    <property type="entry name" value="Aldlse_KDPG_KHG"/>
</dbReference>
<dbReference type="NCBIfam" id="NF005119">
    <property type="entry name" value="PRK06552.1"/>
    <property type="match status" value="1"/>
</dbReference>
<dbReference type="AlphaFoldDB" id="A0A9Q7AEL5"/>